<evidence type="ECO:0000256" key="11">
    <source>
        <dbReference type="RuleBase" id="RU000537"/>
    </source>
</evidence>
<dbReference type="PRINTS" id="PR00303">
    <property type="entry name" value="SECYTRNLCASE"/>
</dbReference>
<feature type="transmembrane region" description="Helical" evidence="10">
    <location>
        <begin position="117"/>
        <end position="138"/>
    </location>
</feature>
<dbReference type="PROSITE" id="PS00755">
    <property type="entry name" value="SECY_1"/>
    <property type="match status" value="1"/>
</dbReference>
<keyword evidence="15" id="KW-1185">Reference proteome</keyword>
<dbReference type="RefSeq" id="WP_249311148.1">
    <property type="nucleotide sequence ID" value="NZ_JACRSU010000001.1"/>
</dbReference>
<feature type="transmembrane region" description="Helical" evidence="10">
    <location>
        <begin position="144"/>
        <end position="165"/>
    </location>
</feature>
<comment type="caution">
    <text evidence="14">The sequence shown here is derived from an EMBL/GenBank/DDBJ whole genome shotgun (WGS) entry which is preliminary data.</text>
</comment>
<feature type="transmembrane region" description="Helical" evidence="10">
    <location>
        <begin position="77"/>
        <end position="97"/>
    </location>
</feature>
<keyword evidence="6 10" id="KW-1133">Transmembrane helix</keyword>
<dbReference type="PANTHER" id="PTHR10906">
    <property type="entry name" value="SECY/SEC61-ALPHA FAMILY MEMBER"/>
    <property type="match status" value="1"/>
</dbReference>
<keyword evidence="4 10" id="KW-0812">Transmembrane</keyword>
<keyword evidence="8 10" id="KW-0472">Membrane</keyword>
<proteinExistence type="inferred from homology"/>
<feature type="transmembrane region" description="Helical" evidence="10">
    <location>
        <begin position="396"/>
        <end position="414"/>
    </location>
</feature>
<feature type="transmembrane region" description="Helical" evidence="10">
    <location>
        <begin position="369"/>
        <end position="390"/>
    </location>
</feature>
<dbReference type="EMBL" id="JACRSU010000001">
    <property type="protein sequence ID" value="MBC8539997.1"/>
    <property type="molecule type" value="Genomic_DNA"/>
</dbReference>
<keyword evidence="10" id="KW-1003">Cell membrane</keyword>
<comment type="subcellular location">
    <subcellularLocation>
        <location evidence="10">Cell membrane</location>
        <topology evidence="10">Multi-pass membrane protein</topology>
    </subcellularLocation>
    <subcellularLocation>
        <location evidence="1 12">Membrane</location>
        <topology evidence="1 12">Multi-pass membrane protein</topology>
    </subcellularLocation>
</comment>
<dbReference type="InterPro" id="IPR002208">
    <property type="entry name" value="SecY/SEC61-alpha"/>
</dbReference>
<reference evidence="14" key="1">
    <citation type="submission" date="2020-08" db="EMBL/GenBank/DDBJ databases">
        <title>Genome public.</title>
        <authorList>
            <person name="Liu C."/>
            <person name="Sun Q."/>
        </authorList>
    </citation>
    <scope>NUCLEOTIDE SEQUENCE</scope>
    <source>
        <strain evidence="14">H8</strain>
    </source>
</reference>
<evidence type="ECO:0000256" key="8">
    <source>
        <dbReference type="ARBA" id="ARBA00023136"/>
    </source>
</evidence>
<keyword evidence="7 10" id="KW-0811">Translocation</keyword>
<feature type="transmembrane region" description="Helical" evidence="10">
    <location>
        <begin position="172"/>
        <end position="190"/>
    </location>
</feature>
<evidence type="ECO:0000313" key="15">
    <source>
        <dbReference type="Proteomes" id="UP000611762"/>
    </source>
</evidence>
<dbReference type="InterPro" id="IPR026593">
    <property type="entry name" value="SecY"/>
</dbReference>
<feature type="transmembrane region" description="Helical" evidence="10">
    <location>
        <begin position="210"/>
        <end position="231"/>
    </location>
</feature>
<dbReference type="InterPro" id="IPR023201">
    <property type="entry name" value="SecY_dom_sf"/>
</dbReference>
<dbReference type="HAMAP" id="MF_01465">
    <property type="entry name" value="SecY"/>
    <property type="match status" value="1"/>
</dbReference>
<dbReference type="AlphaFoldDB" id="A0A926DLM1"/>
<evidence type="ECO:0000256" key="2">
    <source>
        <dbReference type="ARBA" id="ARBA00005751"/>
    </source>
</evidence>
<feature type="transmembrane region" description="Helical" evidence="10">
    <location>
        <begin position="20"/>
        <end position="39"/>
    </location>
</feature>
<comment type="similarity">
    <text evidence="2 10 13">Belongs to the SecY/SEC61-alpha family.</text>
</comment>
<sequence length="431" mass="47113">MLQTLRNAWKIPDLRKKMLYTILMLVIFRLGSFIPVPGIDAEMIKQLMGGFDQGIQGLINNFSGGALERASIFAMSITPYINASIILQLLTVAIPALEKLAKEGEEGRKKIASYTRYVTVILAFIQATGLFFSLRSAMTGDSGVFAYFVVTFTFTAGTAFLMWLGEEITEKGVGNGISLLIVIGIVSRGPQMIQSMKAMVEQSGGVTIQSAATIIAIVVIAVLAIGAVVLMNEAERRIPVQYAKRVVGRKSYGGQSTHIPLKVIMAGVMPIIFAVSIMSFPRTISMFIHGTNAPTEGVWGAILRWFSETHPFYIICYFLLILFFTYFYTAIQFNPIEVSNNMKRNGGFIPGIRPGKPTSDYIAKVLSKVTLLGAIFLAAIAIFPLLLAFIPSMSGISIGGTSLLIVVGVSLETVKQLESQMLMRHYKGFLE</sequence>
<dbReference type="NCBIfam" id="TIGR00967">
    <property type="entry name" value="3a0501s007"/>
    <property type="match status" value="1"/>
</dbReference>
<feature type="transmembrane region" description="Helical" evidence="10">
    <location>
        <begin position="259"/>
        <end position="280"/>
    </location>
</feature>
<evidence type="ECO:0000256" key="13">
    <source>
        <dbReference type="RuleBase" id="RU004349"/>
    </source>
</evidence>
<dbReference type="FunFam" id="1.10.3370.10:FF:000001">
    <property type="entry name" value="Preprotein translocase subunit SecY"/>
    <property type="match status" value="1"/>
</dbReference>
<dbReference type="GO" id="GO:0006605">
    <property type="term" value="P:protein targeting"/>
    <property type="evidence" value="ECO:0007669"/>
    <property type="project" value="UniProtKB-UniRule"/>
</dbReference>
<name>A0A926DLM1_9FIRM</name>
<evidence type="ECO:0000256" key="7">
    <source>
        <dbReference type="ARBA" id="ARBA00023010"/>
    </source>
</evidence>
<gene>
    <name evidence="10 14" type="primary">secY</name>
    <name evidence="14" type="ORF">H8698_03270</name>
</gene>
<dbReference type="GO" id="GO:0043952">
    <property type="term" value="P:protein transport by the Sec complex"/>
    <property type="evidence" value="ECO:0007669"/>
    <property type="project" value="UniProtKB-UniRule"/>
</dbReference>
<evidence type="ECO:0000313" key="14">
    <source>
        <dbReference type="EMBL" id="MBC8539997.1"/>
    </source>
</evidence>
<evidence type="ECO:0000256" key="5">
    <source>
        <dbReference type="ARBA" id="ARBA00022927"/>
    </source>
</evidence>
<keyword evidence="3 10" id="KW-0813">Transport</keyword>
<dbReference type="Pfam" id="PF00344">
    <property type="entry name" value="SecY"/>
    <property type="match status" value="1"/>
</dbReference>
<organism evidence="14 15">
    <name type="scientific">Congzhengia minquanensis</name>
    <dbReference type="NCBI Taxonomy" id="2763657"/>
    <lineage>
        <taxon>Bacteria</taxon>
        <taxon>Bacillati</taxon>
        <taxon>Bacillota</taxon>
        <taxon>Clostridia</taxon>
        <taxon>Eubacteriales</taxon>
        <taxon>Oscillospiraceae</taxon>
        <taxon>Congzhengia</taxon>
    </lineage>
</organism>
<dbReference type="Gene3D" id="1.10.3370.10">
    <property type="entry name" value="SecY subunit domain"/>
    <property type="match status" value="1"/>
</dbReference>
<comment type="function">
    <text evidence="10 11">The central subunit of the protein translocation channel SecYEG. Consists of two halves formed by TMs 1-5 and 6-10. These two domains form a lateral gate at the front which open onto the bilayer between TMs 2 and 7, and are clamped together by SecE at the back. The channel is closed by both a pore ring composed of hydrophobic SecY resides and a short helix (helix 2A) on the extracellular side of the membrane which forms a plug. The plug probably moves laterally to allow the channel to open. The ring and the pore may move independently.</text>
</comment>
<evidence type="ECO:0000256" key="1">
    <source>
        <dbReference type="ARBA" id="ARBA00004141"/>
    </source>
</evidence>
<dbReference type="Proteomes" id="UP000611762">
    <property type="component" value="Unassembled WGS sequence"/>
</dbReference>
<evidence type="ECO:0000256" key="6">
    <source>
        <dbReference type="ARBA" id="ARBA00022989"/>
    </source>
</evidence>
<evidence type="ECO:0000256" key="12">
    <source>
        <dbReference type="RuleBase" id="RU003484"/>
    </source>
</evidence>
<comment type="subunit">
    <text evidence="10">Component of the Sec protein translocase complex. Heterotrimer consisting of SecY, SecE and SecG subunits. The heterotrimers can form oligomers, although 1 heterotrimer is thought to be able to translocate proteins. Interacts with the ribosome. Interacts with SecDF, and other proteins may be involved. Interacts with SecA.</text>
</comment>
<dbReference type="PROSITE" id="PS00756">
    <property type="entry name" value="SECY_2"/>
    <property type="match status" value="1"/>
</dbReference>
<evidence type="ECO:0000256" key="4">
    <source>
        <dbReference type="ARBA" id="ARBA00022692"/>
    </source>
</evidence>
<evidence type="ECO:0000256" key="9">
    <source>
        <dbReference type="ARBA" id="ARBA00039733"/>
    </source>
</evidence>
<dbReference type="SUPFAM" id="SSF103491">
    <property type="entry name" value="Preprotein translocase SecY subunit"/>
    <property type="match status" value="1"/>
</dbReference>
<evidence type="ECO:0000256" key="3">
    <source>
        <dbReference type="ARBA" id="ARBA00022448"/>
    </source>
</evidence>
<accession>A0A926DLM1</accession>
<dbReference type="GO" id="GO:0005886">
    <property type="term" value="C:plasma membrane"/>
    <property type="evidence" value="ECO:0007669"/>
    <property type="project" value="UniProtKB-SubCell"/>
</dbReference>
<protein>
    <recommendedName>
        <fullName evidence="9 10">Protein translocase subunit SecY</fullName>
    </recommendedName>
</protein>
<keyword evidence="5 10" id="KW-0653">Protein transport</keyword>
<dbReference type="GO" id="GO:0065002">
    <property type="term" value="P:intracellular protein transmembrane transport"/>
    <property type="evidence" value="ECO:0007669"/>
    <property type="project" value="UniProtKB-UniRule"/>
</dbReference>
<feature type="transmembrane region" description="Helical" evidence="10">
    <location>
        <begin position="312"/>
        <end position="334"/>
    </location>
</feature>
<evidence type="ECO:0000256" key="10">
    <source>
        <dbReference type="HAMAP-Rule" id="MF_01465"/>
    </source>
</evidence>
<dbReference type="PIRSF" id="PIRSF004557">
    <property type="entry name" value="SecY"/>
    <property type="match status" value="1"/>
</dbReference>
<dbReference type="InterPro" id="IPR030659">
    <property type="entry name" value="SecY_CS"/>
</dbReference>